<dbReference type="Pfam" id="PF05911">
    <property type="entry name" value="FPP"/>
    <property type="match status" value="1"/>
</dbReference>
<reference evidence="3" key="2">
    <citation type="submission" date="2021-02" db="EMBL/GenBank/DDBJ databases">
        <authorList>
            <person name="Kimball J.A."/>
            <person name="Haas M.W."/>
            <person name="Macchietto M."/>
            <person name="Kono T."/>
            <person name="Duquette J."/>
            <person name="Shao M."/>
        </authorList>
    </citation>
    <scope>NUCLEOTIDE SEQUENCE</scope>
    <source>
        <tissue evidence="3">Fresh leaf tissue</tissue>
    </source>
</reference>
<dbReference type="Proteomes" id="UP000729402">
    <property type="component" value="Unassembled WGS sequence"/>
</dbReference>
<proteinExistence type="inferred from homology"/>
<organism evidence="3 4">
    <name type="scientific">Zizania palustris</name>
    <name type="common">Northern wild rice</name>
    <dbReference type="NCBI Taxonomy" id="103762"/>
    <lineage>
        <taxon>Eukaryota</taxon>
        <taxon>Viridiplantae</taxon>
        <taxon>Streptophyta</taxon>
        <taxon>Embryophyta</taxon>
        <taxon>Tracheophyta</taxon>
        <taxon>Spermatophyta</taxon>
        <taxon>Magnoliopsida</taxon>
        <taxon>Liliopsida</taxon>
        <taxon>Poales</taxon>
        <taxon>Poaceae</taxon>
        <taxon>BOP clade</taxon>
        <taxon>Oryzoideae</taxon>
        <taxon>Oryzeae</taxon>
        <taxon>Zizaniinae</taxon>
        <taxon>Zizania</taxon>
    </lineage>
</organism>
<dbReference type="PANTHER" id="PTHR31580">
    <property type="entry name" value="FILAMENT-LIKE PLANT PROTEIN 4"/>
    <property type="match status" value="1"/>
</dbReference>
<evidence type="ECO:0000256" key="2">
    <source>
        <dbReference type="ARBA" id="ARBA00023054"/>
    </source>
</evidence>
<dbReference type="EMBL" id="JAAALK010000287">
    <property type="protein sequence ID" value="KAG8060310.1"/>
    <property type="molecule type" value="Genomic_DNA"/>
</dbReference>
<protein>
    <submittedName>
        <fullName evidence="3">Uncharacterized protein</fullName>
    </submittedName>
</protein>
<comment type="similarity">
    <text evidence="1">Belongs to the FPP family.</text>
</comment>
<reference evidence="3" key="1">
    <citation type="journal article" date="2021" name="bioRxiv">
        <title>Whole Genome Assembly and Annotation of Northern Wild Rice, Zizania palustris L., Supports a Whole Genome Duplication in the Zizania Genus.</title>
        <authorList>
            <person name="Haas M."/>
            <person name="Kono T."/>
            <person name="Macchietto M."/>
            <person name="Millas R."/>
            <person name="McGilp L."/>
            <person name="Shao M."/>
            <person name="Duquette J."/>
            <person name="Hirsch C.N."/>
            <person name="Kimball J."/>
        </authorList>
    </citation>
    <scope>NUCLEOTIDE SEQUENCE</scope>
    <source>
        <tissue evidence="3">Fresh leaf tissue</tissue>
    </source>
</reference>
<evidence type="ECO:0000313" key="3">
    <source>
        <dbReference type="EMBL" id="KAG8060310.1"/>
    </source>
</evidence>
<dbReference type="OrthoDB" id="1917992at2759"/>
<evidence type="ECO:0000313" key="4">
    <source>
        <dbReference type="Proteomes" id="UP000729402"/>
    </source>
</evidence>
<dbReference type="AlphaFoldDB" id="A0A8J5SC11"/>
<gene>
    <name evidence="3" type="ORF">GUJ93_ZPchr0002g26808</name>
</gene>
<dbReference type="PANTHER" id="PTHR31580:SF6">
    <property type="entry name" value="OS02G0614600 PROTEIN"/>
    <property type="match status" value="1"/>
</dbReference>
<evidence type="ECO:0000256" key="1">
    <source>
        <dbReference type="ARBA" id="ARBA00005921"/>
    </source>
</evidence>
<keyword evidence="2" id="KW-0175">Coiled coil</keyword>
<comment type="caution">
    <text evidence="3">The sequence shown here is derived from an EMBL/GenBank/DDBJ whole genome shotgun (WGS) entry which is preliminary data.</text>
</comment>
<accession>A0A8J5SC11</accession>
<keyword evidence="4" id="KW-1185">Reference proteome</keyword>
<name>A0A8J5SC11_ZIZPA</name>
<dbReference type="InterPro" id="IPR008587">
    <property type="entry name" value="FPP_plant"/>
</dbReference>
<sequence length="156" mass="17899">MLQKELEIRTQGRDYDLQSIDAARRQQHESLKKIAQLEGECQRLHSMVRKRLPGLAAIAKMKNEVDQSARATTTLRTTFSMAPMSSRSVAPMLSRPMKPMTAWPTTPRRASEFETCMAKLCMIEDENKALKQTLAKRDVKLQFVQMTLYGPDFHNK</sequence>